<dbReference type="RefSeq" id="WP_377071067.1">
    <property type="nucleotide sequence ID" value="NZ_JBHMEC010000030.1"/>
</dbReference>
<gene>
    <name evidence="3" type="ORF">ACFFU4_17065</name>
</gene>
<evidence type="ECO:0000313" key="4">
    <source>
        <dbReference type="Proteomes" id="UP001589670"/>
    </source>
</evidence>
<organism evidence="3 4">
    <name type="scientific">Roseovarius ramblicola</name>
    <dbReference type="NCBI Taxonomy" id="2022336"/>
    <lineage>
        <taxon>Bacteria</taxon>
        <taxon>Pseudomonadati</taxon>
        <taxon>Pseudomonadota</taxon>
        <taxon>Alphaproteobacteria</taxon>
        <taxon>Rhodobacterales</taxon>
        <taxon>Roseobacteraceae</taxon>
        <taxon>Roseovarius</taxon>
    </lineage>
</organism>
<proteinExistence type="predicted"/>
<comment type="caution">
    <text evidence="3">The sequence shown here is derived from an EMBL/GenBank/DDBJ whole genome shotgun (WGS) entry which is preliminary data.</text>
</comment>
<protein>
    <submittedName>
        <fullName evidence="3">TetR/AcrR family transcriptional regulator</fullName>
    </submittedName>
</protein>
<accession>A0ABV5I5W7</accession>
<dbReference type="EMBL" id="JBHMEC010000030">
    <property type="protein sequence ID" value="MFB9151466.1"/>
    <property type="molecule type" value="Genomic_DNA"/>
</dbReference>
<name>A0ABV5I5W7_9RHOB</name>
<reference evidence="3 4" key="1">
    <citation type="submission" date="2024-09" db="EMBL/GenBank/DDBJ databases">
        <authorList>
            <person name="Sun Q."/>
            <person name="Mori K."/>
        </authorList>
    </citation>
    <scope>NUCLEOTIDE SEQUENCE [LARGE SCALE GENOMIC DNA]</scope>
    <source>
        <strain evidence="3 4">CECT 9424</strain>
    </source>
</reference>
<dbReference type="Pfam" id="PF00440">
    <property type="entry name" value="TetR_N"/>
    <property type="match status" value="1"/>
</dbReference>
<dbReference type="InterPro" id="IPR001647">
    <property type="entry name" value="HTH_TetR"/>
</dbReference>
<keyword evidence="4" id="KW-1185">Reference proteome</keyword>
<dbReference type="SUPFAM" id="SSF46689">
    <property type="entry name" value="Homeodomain-like"/>
    <property type="match status" value="1"/>
</dbReference>
<evidence type="ECO:0000313" key="3">
    <source>
        <dbReference type="EMBL" id="MFB9151466.1"/>
    </source>
</evidence>
<feature type="domain" description="HTH tetR-type" evidence="2">
    <location>
        <begin position="15"/>
        <end position="51"/>
    </location>
</feature>
<evidence type="ECO:0000256" key="1">
    <source>
        <dbReference type="ARBA" id="ARBA00023125"/>
    </source>
</evidence>
<evidence type="ECO:0000259" key="2">
    <source>
        <dbReference type="Pfam" id="PF00440"/>
    </source>
</evidence>
<dbReference type="InterPro" id="IPR009057">
    <property type="entry name" value="Homeodomain-like_sf"/>
</dbReference>
<dbReference type="Proteomes" id="UP001589670">
    <property type="component" value="Unassembled WGS sequence"/>
</dbReference>
<keyword evidence="1" id="KW-0238">DNA-binding</keyword>
<dbReference type="Gene3D" id="1.10.357.10">
    <property type="entry name" value="Tetracycline Repressor, domain 2"/>
    <property type="match status" value="1"/>
</dbReference>
<sequence>MTAPRRPRLTPDDWLAAGLDALCETGPGALGAEPLARRLGATKGSFYWHFADVPAYSGALLSLWQAAAESALDPAADGPDAARLRATAQAIAAPDPDTPQAAEPAIRAWAATDRLAAQAVARTDALRHDRLGALLAACGIANPELSRILLGAAIGMQALGTAEANREAIGSLVDLVLALR</sequence>